<proteinExistence type="predicted"/>
<organism evidence="2 3">
    <name type="scientific">Lentilactobacillus hilgardii</name>
    <name type="common">Lactobacillus hilgardii</name>
    <dbReference type="NCBI Taxonomy" id="1588"/>
    <lineage>
        <taxon>Bacteria</taxon>
        <taxon>Bacillati</taxon>
        <taxon>Bacillota</taxon>
        <taxon>Bacilli</taxon>
        <taxon>Lactobacillales</taxon>
        <taxon>Lactobacillaceae</taxon>
        <taxon>Lentilactobacillus</taxon>
    </lineage>
</organism>
<dbReference type="Proteomes" id="UP000465035">
    <property type="component" value="Chromosome"/>
</dbReference>
<dbReference type="Pfam" id="PF11208">
    <property type="entry name" value="DUF2992"/>
    <property type="match status" value="1"/>
</dbReference>
<dbReference type="EMBL" id="CP047121">
    <property type="protein sequence ID" value="QHB52974.1"/>
    <property type="molecule type" value="Genomic_DNA"/>
</dbReference>
<evidence type="ECO:0000313" key="3">
    <source>
        <dbReference type="Proteomes" id="UP000465035"/>
    </source>
</evidence>
<accession>A0A6P1EG57</accession>
<feature type="region of interest" description="Disordered" evidence="1">
    <location>
        <begin position="136"/>
        <end position="159"/>
    </location>
</feature>
<name>A0A6P1EG57_LENHI</name>
<dbReference type="AlphaFoldDB" id="A0A6P1EG57"/>
<evidence type="ECO:0000256" key="1">
    <source>
        <dbReference type="SAM" id="MobiDB-lite"/>
    </source>
</evidence>
<protein>
    <submittedName>
        <fullName evidence="2">DUF2992 family protein</fullName>
    </submittedName>
</protein>
<dbReference type="InterPro" id="IPR016787">
    <property type="entry name" value="UCP021328"/>
</dbReference>
<sequence length="184" mass="21201">MLRFDCQKKHSPVGSPDAVSFLTVSILPSWVVHLMITIKGGLTMTNIVSGTLTVIFDPPFYKGIFECHFAETYQIAQVILGTSAPTSRQIEEFLIHRWKSLDFFQSDQVPIPLIRKISPKRLSRLANKSIRTTGVGTKAQQALQKQRESKKAAHKKQYKMFRDQQKQLIYQKKRKKHQEKHKGH</sequence>
<gene>
    <name evidence="2" type="ORF">GQR93_12635</name>
</gene>
<reference evidence="2 3" key="1">
    <citation type="submission" date="2019-12" db="EMBL/GenBank/DDBJ databases">
        <title>Lactobacillus hilgardii FLUB.</title>
        <authorList>
            <person name="Gustaw K."/>
        </authorList>
    </citation>
    <scope>NUCLEOTIDE SEQUENCE [LARGE SCALE GENOMIC DNA]</scope>
    <source>
        <strain evidence="2 3">FLUB</strain>
    </source>
</reference>
<evidence type="ECO:0000313" key="2">
    <source>
        <dbReference type="EMBL" id="QHB52974.1"/>
    </source>
</evidence>